<evidence type="ECO:0000256" key="2">
    <source>
        <dbReference type="SAM" id="SignalP"/>
    </source>
</evidence>
<dbReference type="GO" id="GO:0003824">
    <property type="term" value="F:catalytic activity"/>
    <property type="evidence" value="ECO:0007669"/>
    <property type="project" value="InterPro"/>
</dbReference>
<sequence>MRAPPFPLLLCVGLLLAPLVVRAQPAAATPLAELSVASLQLPAQEDPAWEHRREAIAQLLATLQPDVITVQQVLQEGRRNPACWLASRLRYSCDFITADPPSQAQRHGSAMLSRLRVEEDGVTLLHPPGRYSAAGMMRVAVGEGQVNIYVARLRPEPDTAASRQHQANDLMTWIAATSDGHPSLVAGDFAASSSDVVRGMPGFQPARRNPSARVEKPGAGNGNIDSHGLDVLFQVKSFSGKRQQRIELPVEGDMPVLPLGVMAVLRLQAPAG</sequence>
<dbReference type="PANTHER" id="PTHR14859:SF15">
    <property type="entry name" value="ENDONUCLEASE_EXONUCLEASE_PHOSPHATASE DOMAIN-CONTAINING PROTEIN"/>
    <property type="match status" value="1"/>
</dbReference>
<dbReference type="InterPro" id="IPR036691">
    <property type="entry name" value="Endo/exonu/phosph_ase_sf"/>
</dbReference>
<gene>
    <name evidence="4" type="ORF">ABB28_14995</name>
</gene>
<evidence type="ECO:0000313" key="4">
    <source>
        <dbReference type="EMBL" id="KRG71888.1"/>
    </source>
</evidence>
<evidence type="ECO:0000313" key="5">
    <source>
        <dbReference type="Proteomes" id="UP000051386"/>
    </source>
</evidence>
<feature type="chain" id="PRO_5006394487" description="Endonuclease/exonuclease/phosphatase domain-containing protein" evidence="2">
    <location>
        <begin position="24"/>
        <end position="272"/>
    </location>
</feature>
<protein>
    <recommendedName>
        <fullName evidence="3">Endonuclease/exonuclease/phosphatase domain-containing protein</fullName>
    </recommendedName>
</protein>
<evidence type="ECO:0000256" key="1">
    <source>
        <dbReference type="SAM" id="MobiDB-lite"/>
    </source>
</evidence>
<feature type="signal peptide" evidence="2">
    <location>
        <begin position="1"/>
        <end position="23"/>
    </location>
</feature>
<dbReference type="PANTHER" id="PTHR14859">
    <property type="entry name" value="CALCOFLUOR WHITE HYPERSENSITIVE PROTEIN PRECURSOR"/>
    <property type="match status" value="1"/>
</dbReference>
<dbReference type="InterPro" id="IPR005135">
    <property type="entry name" value="Endo/exonuclease/phosphatase"/>
</dbReference>
<dbReference type="Pfam" id="PF03372">
    <property type="entry name" value="Exo_endo_phos"/>
    <property type="match status" value="1"/>
</dbReference>
<feature type="domain" description="Endonuclease/exonuclease/phosphatase" evidence="3">
    <location>
        <begin position="48"/>
        <end position="189"/>
    </location>
</feature>
<comment type="caution">
    <text evidence="4">The sequence shown here is derived from an EMBL/GenBank/DDBJ whole genome shotgun (WGS) entry which is preliminary data.</text>
</comment>
<accession>A0A0R0CR54</accession>
<keyword evidence="5" id="KW-1185">Reference proteome</keyword>
<dbReference type="RefSeq" id="WP_057687175.1">
    <property type="nucleotide sequence ID" value="NZ_LDJK01000076.1"/>
</dbReference>
<dbReference type="EMBL" id="LDJK01000076">
    <property type="protein sequence ID" value="KRG71888.1"/>
    <property type="molecule type" value="Genomic_DNA"/>
</dbReference>
<name>A0A0R0CR54_9GAMM</name>
<feature type="region of interest" description="Disordered" evidence="1">
    <location>
        <begin position="202"/>
        <end position="221"/>
    </location>
</feature>
<reference evidence="4 5" key="1">
    <citation type="submission" date="2015-05" db="EMBL/GenBank/DDBJ databases">
        <title>Genome sequencing and analysis of members of genus Stenotrophomonas.</title>
        <authorList>
            <person name="Patil P.P."/>
            <person name="Midha S."/>
            <person name="Patil P.B."/>
        </authorList>
    </citation>
    <scope>NUCLEOTIDE SEQUENCE [LARGE SCALE GENOMIC DNA]</scope>
    <source>
        <strain evidence="4 5">DSM 21508</strain>
    </source>
</reference>
<organism evidence="4 5">
    <name type="scientific">Stenotrophomonas chelatiphaga</name>
    <dbReference type="NCBI Taxonomy" id="517011"/>
    <lineage>
        <taxon>Bacteria</taxon>
        <taxon>Pseudomonadati</taxon>
        <taxon>Pseudomonadota</taxon>
        <taxon>Gammaproteobacteria</taxon>
        <taxon>Lysobacterales</taxon>
        <taxon>Lysobacteraceae</taxon>
        <taxon>Stenotrophomonas</taxon>
    </lineage>
</organism>
<dbReference type="GO" id="GO:0016020">
    <property type="term" value="C:membrane"/>
    <property type="evidence" value="ECO:0007669"/>
    <property type="project" value="GOC"/>
</dbReference>
<dbReference type="SUPFAM" id="SSF56219">
    <property type="entry name" value="DNase I-like"/>
    <property type="match status" value="1"/>
</dbReference>
<proteinExistence type="predicted"/>
<dbReference type="GO" id="GO:0006506">
    <property type="term" value="P:GPI anchor biosynthetic process"/>
    <property type="evidence" value="ECO:0007669"/>
    <property type="project" value="TreeGrafter"/>
</dbReference>
<dbReference type="PATRIC" id="fig|517011.3.peg.3058"/>
<evidence type="ECO:0000259" key="3">
    <source>
        <dbReference type="Pfam" id="PF03372"/>
    </source>
</evidence>
<dbReference type="Gene3D" id="3.60.10.10">
    <property type="entry name" value="Endonuclease/exonuclease/phosphatase"/>
    <property type="match status" value="1"/>
</dbReference>
<dbReference type="InterPro" id="IPR051916">
    <property type="entry name" value="GPI-anchor_lipid_remodeler"/>
</dbReference>
<keyword evidence="2" id="KW-0732">Signal</keyword>
<dbReference type="Proteomes" id="UP000051386">
    <property type="component" value="Unassembled WGS sequence"/>
</dbReference>
<dbReference type="AlphaFoldDB" id="A0A0R0CR54"/>